<evidence type="ECO:0000259" key="16">
    <source>
        <dbReference type="SMART" id="SM00936"/>
    </source>
</evidence>
<evidence type="ECO:0000256" key="13">
    <source>
        <dbReference type="PIRSR" id="PIRSR618044-1"/>
    </source>
</evidence>
<evidence type="ECO:0000256" key="5">
    <source>
        <dbReference type="ARBA" id="ARBA00022645"/>
    </source>
</evidence>
<dbReference type="SMART" id="SM00936">
    <property type="entry name" value="PBP5_C"/>
    <property type="match status" value="1"/>
</dbReference>
<evidence type="ECO:0000256" key="8">
    <source>
        <dbReference type="ARBA" id="ARBA00022801"/>
    </source>
</evidence>
<keyword evidence="6" id="KW-0645">Protease</keyword>
<keyword evidence="8" id="KW-0378">Hydrolase</keyword>
<dbReference type="Pfam" id="PF07943">
    <property type="entry name" value="PBP5_C"/>
    <property type="match status" value="1"/>
</dbReference>
<dbReference type="EMBL" id="BMLG01000035">
    <property type="protein sequence ID" value="GGM43366.1"/>
    <property type="molecule type" value="Genomic_DNA"/>
</dbReference>
<reference evidence="17" key="1">
    <citation type="journal article" date="2014" name="Int. J. Syst. Evol. Microbiol.">
        <title>Complete genome sequence of Corynebacterium casei LMG S-19264T (=DSM 44701T), isolated from a smear-ripened cheese.</title>
        <authorList>
            <consortium name="US DOE Joint Genome Institute (JGI-PGF)"/>
            <person name="Walter F."/>
            <person name="Albersmeier A."/>
            <person name="Kalinowski J."/>
            <person name="Ruckert C."/>
        </authorList>
    </citation>
    <scope>NUCLEOTIDE SEQUENCE</scope>
    <source>
        <strain evidence="17">CGMCC 1.6333</strain>
    </source>
</reference>
<evidence type="ECO:0000313" key="17">
    <source>
        <dbReference type="EMBL" id="GGM43366.1"/>
    </source>
</evidence>
<feature type="active site" description="Acyl-ester intermediate" evidence="13">
    <location>
        <position position="65"/>
    </location>
</feature>
<dbReference type="SUPFAM" id="SSF56601">
    <property type="entry name" value="beta-lactamase/transpeptidase-like"/>
    <property type="match status" value="1"/>
</dbReference>
<keyword evidence="9" id="KW-0133">Cell shape</keyword>
<dbReference type="InterPro" id="IPR012907">
    <property type="entry name" value="Peptidase_S11_C"/>
</dbReference>
<dbReference type="PANTHER" id="PTHR21581">
    <property type="entry name" value="D-ALANYL-D-ALANINE CARBOXYPEPTIDASE"/>
    <property type="match status" value="1"/>
</dbReference>
<sequence>MRHKLKVLLLIITAVFITVTSSLVNPIKASANTFDVDAEAAILVDEGTGKILFAKNADELLPIASMTKMMTEYLVLEAIDNGEISWDTTTEISDYAYQVSANISSSGIGLIQDKQYTVRQLYEAMAINSDNATTISLAELISGSESEFVRLMNQKAEEMGLPAYEFVNSTGLNNADLVGNHPDGTAADADTLLSAKSTAMLAYNLINDYPESLEFSSQLTSELDGVAYENWNWMLPWEDNNYTQFHVEGVDGLKTGYTSNAGNCFTGTAKRDERRLISVVMNTESRQERFQQTEKLLEYGFGQFESKELYPAGYQLEDKSILNVAKGKEDTVEIESSEAITEVVKSGDEEAYTVQYHIDENLLNDEGELIAPIEKGQTIGTMELVYNGDNTYEYIGENEQIKSVDLITTSAVEKLNWFMLTLGAIGDFFGGIYNTVVDTVTGWF</sequence>
<evidence type="ECO:0000256" key="11">
    <source>
        <dbReference type="ARBA" id="ARBA00023316"/>
    </source>
</evidence>
<proteinExistence type="inferred from homology"/>
<evidence type="ECO:0000256" key="10">
    <source>
        <dbReference type="ARBA" id="ARBA00022984"/>
    </source>
</evidence>
<dbReference type="GO" id="GO:0006508">
    <property type="term" value="P:proteolysis"/>
    <property type="evidence" value="ECO:0007669"/>
    <property type="project" value="UniProtKB-KW"/>
</dbReference>
<evidence type="ECO:0000256" key="3">
    <source>
        <dbReference type="ARBA" id="ARBA00007164"/>
    </source>
</evidence>
<feature type="binding site" evidence="14">
    <location>
        <position position="254"/>
    </location>
    <ligand>
        <name>substrate</name>
    </ligand>
</feature>
<evidence type="ECO:0000256" key="15">
    <source>
        <dbReference type="RuleBase" id="RU004016"/>
    </source>
</evidence>
<feature type="active site" description="Proton acceptor" evidence="13">
    <location>
        <position position="68"/>
    </location>
</feature>
<dbReference type="SUPFAM" id="SSF69189">
    <property type="entry name" value="Penicillin-binding protein associated domain"/>
    <property type="match status" value="1"/>
</dbReference>
<dbReference type="Proteomes" id="UP000618460">
    <property type="component" value="Unassembled WGS sequence"/>
</dbReference>
<evidence type="ECO:0000256" key="14">
    <source>
        <dbReference type="PIRSR" id="PIRSR618044-2"/>
    </source>
</evidence>
<dbReference type="Gene3D" id="2.60.410.10">
    <property type="entry name" value="D-Ala-D-Ala carboxypeptidase, C-terminal domain"/>
    <property type="match status" value="1"/>
</dbReference>
<dbReference type="GO" id="GO:0008360">
    <property type="term" value="P:regulation of cell shape"/>
    <property type="evidence" value="ECO:0007669"/>
    <property type="project" value="UniProtKB-KW"/>
</dbReference>
<evidence type="ECO:0000256" key="12">
    <source>
        <dbReference type="ARBA" id="ARBA00034000"/>
    </source>
</evidence>
<name>A0A917TYZ6_9BACI</name>
<dbReference type="GO" id="GO:0009002">
    <property type="term" value="F:serine-type D-Ala-D-Ala carboxypeptidase activity"/>
    <property type="evidence" value="ECO:0007669"/>
    <property type="project" value="UniProtKB-EC"/>
</dbReference>
<keyword evidence="18" id="KW-1185">Reference proteome</keyword>
<dbReference type="InterPro" id="IPR012338">
    <property type="entry name" value="Beta-lactam/transpept-like"/>
</dbReference>
<dbReference type="Pfam" id="PF00768">
    <property type="entry name" value="Peptidase_S11"/>
    <property type="match status" value="1"/>
</dbReference>
<dbReference type="PRINTS" id="PR00725">
    <property type="entry name" value="DADACBPTASE1"/>
</dbReference>
<dbReference type="GO" id="GO:0009252">
    <property type="term" value="P:peptidoglycan biosynthetic process"/>
    <property type="evidence" value="ECO:0007669"/>
    <property type="project" value="UniProtKB-KW"/>
</dbReference>
<gene>
    <name evidence="17" type="primary">dacA</name>
    <name evidence="17" type="ORF">GCM10011351_31670</name>
</gene>
<evidence type="ECO:0000256" key="1">
    <source>
        <dbReference type="ARBA" id="ARBA00003217"/>
    </source>
</evidence>
<dbReference type="Gene3D" id="3.40.710.10">
    <property type="entry name" value="DD-peptidase/beta-lactamase superfamily"/>
    <property type="match status" value="1"/>
</dbReference>
<comment type="function">
    <text evidence="1">Removes C-terminal D-alanyl residues from sugar-peptide cell wall precursors.</text>
</comment>
<dbReference type="RefSeq" id="WP_117157306.1">
    <property type="nucleotide sequence ID" value="NZ_BMLG01000035.1"/>
</dbReference>
<comment type="caution">
    <text evidence="17">The sequence shown here is derived from an EMBL/GenBank/DDBJ whole genome shotgun (WGS) entry which is preliminary data.</text>
</comment>
<feature type="domain" description="Peptidase S11 D-Ala-D-Ala carboxypeptidase A C-terminal" evidence="16">
    <location>
        <begin position="304"/>
        <end position="414"/>
    </location>
</feature>
<dbReference type="PANTHER" id="PTHR21581:SF11">
    <property type="entry name" value="D-ALANYL-D-ALANINE CARBOXYPEPTIDASE DACA"/>
    <property type="match status" value="1"/>
</dbReference>
<dbReference type="OrthoDB" id="9791132at2"/>
<keyword evidence="11" id="KW-0961">Cell wall biogenesis/degradation</keyword>
<dbReference type="InterPro" id="IPR037167">
    <property type="entry name" value="Peptidase_S11_C_sf"/>
</dbReference>
<keyword evidence="7" id="KW-0732">Signal</keyword>
<evidence type="ECO:0000256" key="4">
    <source>
        <dbReference type="ARBA" id="ARBA00012448"/>
    </source>
</evidence>
<organism evidence="17 18">
    <name type="scientific">Paraliobacillus quinghaiensis</name>
    <dbReference type="NCBI Taxonomy" id="470815"/>
    <lineage>
        <taxon>Bacteria</taxon>
        <taxon>Bacillati</taxon>
        <taxon>Bacillota</taxon>
        <taxon>Bacilli</taxon>
        <taxon>Bacillales</taxon>
        <taxon>Bacillaceae</taxon>
        <taxon>Paraliobacillus</taxon>
    </lineage>
</organism>
<dbReference type="GO" id="GO:0071555">
    <property type="term" value="P:cell wall organization"/>
    <property type="evidence" value="ECO:0007669"/>
    <property type="project" value="UniProtKB-KW"/>
</dbReference>
<evidence type="ECO:0000256" key="6">
    <source>
        <dbReference type="ARBA" id="ARBA00022670"/>
    </source>
</evidence>
<comment type="pathway">
    <text evidence="2">Cell wall biogenesis; peptidoglycan biosynthesis.</text>
</comment>
<reference evidence="17" key="2">
    <citation type="submission" date="2020-09" db="EMBL/GenBank/DDBJ databases">
        <authorList>
            <person name="Sun Q."/>
            <person name="Zhou Y."/>
        </authorList>
    </citation>
    <scope>NUCLEOTIDE SEQUENCE</scope>
    <source>
        <strain evidence="17">CGMCC 1.6333</strain>
    </source>
</reference>
<accession>A0A917TYZ6</accession>
<dbReference type="InterPro" id="IPR001967">
    <property type="entry name" value="Peptidase_S11_N"/>
</dbReference>
<dbReference type="InterPro" id="IPR018044">
    <property type="entry name" value="Peptidase_S11"/>
</dbReference>
<feature type="active site" evidence="13">
    <location>
        <position position="129"/>
    </location>
</feature>
<comment type="catalytic activity">
    <reaction evidence="12">
        <text>Preferential cleavage: (Ac)2-L-Lys-D-Ala-|-D-Ala. Also transpeptidation of peptidyl-alanyl moieties that are N-acyl substituents of D-alanine.</text>
        <dbReference type="EC" id="3.4.16.4"/>
    </reaction>
</comment>
<dbReference type="EC" id="3.4.16.4" evidence="4"/>
<evidence type="ECO:0000256" key="7">
    <source>
        <dbReference type="ARBA" id="ARBA00022729"/>
    </source>
</evidence>
<protein>
    <recommendedName>
        <fullName evidence="4">serine-type D-Ala-D-Ala carboxypeptidase</fullName>
        <ecNumber evidence="4">3.4.16.4</ecNumber>
    </recommendedName>
</protein>
<keyword evidence="5 17" id="KW-0121">Carboxypeptidase</keyword>
<dbReference type="AlphaFoldDB" id="A0A917TYZ6"/>
<evidence type="ECO:0000313" key="18">
    <source>
        <dbReference type="Proteomes" id="UP000618460"/>
    </source>
</evidence>
<dbReference type="InterPro" id="IPR015956">
    <property type="entry name" value="Peniciliin-bd_prot_C_sf"/>
</dbReference>
<evidence type="ECO:0000256" key="2">
    <source>
        <dbReference type="ARBA" id="ARBA00004752"/>
    </source>
</evidence>
<evidence type="ECO:0000256" key="9">
    <source>
        <dbReference type="ARBA" id="ARBA00022960"/>
    </source>
</evidence>
<comment type="similarity">
    <text evidence="3 15">Belongs to the peptidase S11 family.</text>
</comment>
<keyword evidence="10" id="KW-0573">Peptidoglycan synthesis</keyword>